<gene>
    <name evidence="1" type="ORF">PACLA_8A040854</name>
</gene>
<proteinExistence type="predicted"/>
<dbReference type="Pfam" id="PF00536">
    <property type="entry name" value="SAM_1"/>
    <property type="match status" value="1"/>
</dbReference>
<dbReference type="InterPro" id="IPR001660">
    <property type="entry name" value="SAM"/>
</dbReference>
<dbReference type="SUPFAM" id="SSF47769">
    <property type="entry name" value="SAM/Pointed domain"/>
    <property type="match status" value="1"/>
</dbReference>
<dbReference type="OrthoDB" id="6133291at2759"/>
<name>A0A7D9DA09_PARCT</name>
<comment type="caution">
    <text evidence="1">The sequence shown here is derived from an EMBL/GenBank/DDBJ whole genome shotgun (WGS) entry which is preliminary data.</text>
</comment>
<dbReference type="PROSITE" id="PS50105">
    <property type="entry name" value="SAM_DOMAIN"/>
    <property type="match status" value="1"/>
</dbReference>
<dbReference type="InterPro" id="IPR013761">
    <property type="entry name" value="SAM/pointed_sf"/>
</dbReference>
<evidence type="ECO:0000313" key="1">
    <source>
        <dbReference type="EMBL" id="CAB3980557.1"/>
    </source>
</evidence>
<protein>
    <submittedName>
        <fullName evidence="1">Sterile alpha motif domain-containing 15-like</fullName>
    </submittedName>
</protein>
<dbReference type="Gene3D" id="1.10.150.50">
    <property type="entry name" value="Transcription Factor, Ets-1"/>
    <property type="match status" value="1"/>
</dbReference>
<organism evidence="1 2">
    <name type="scientific">Paramuricea clavata</name>
    <name type="common">Red gorgonian</name>
    <name type="synonym">Violescent sea-whip</name>
    <dbReference type="NCBI Taxonomy" id="317549"/>
    <lineage>
        <taxon>Eukaryota</taxon>
        <taxon>Metazoa</taxon>
        <taxon>Cnidaria</taxon>
        <taxon>Anthozoa</taxon>
        <taxon>Octocorallia</taxon>
        <taxon>Malacalcyonacea</taxon>
        <taxon>Plexauridae</taxon>
        <taxon>Paramuricea</taxon>
    </lineage>
</organism>
<dbReference type="CDD" id="cd09530">
    <property type="entry name" value="SAM_Samd14"/>
    <property type="match status" value="1"/>
</dbReference>
<keyword evidence="2" id="KW-1185">Reference proteome</keyword>
<dbReference type="PANTHER" id="PTHR46829:SF1">
    <property type="entry name" value="STERILE ALPHA MOTIF DOMAIN-CONTAINING PROTEIN 15"/>
    <property type="match status" value="1"/>
</dbReference>
<evidence type="ECO:0000313" key="2">
    <source>
        <dbReference type="Proteomes" id="UP001152795"/>
    </source>
</evidence>
<dbReference type="EMBL" id="CACRXK020000302">
    <property type="protein sequence ID" value="CAB3980557.1"/>
    <property type="molecule type" value="Genomic_DNA"/>
</dbReference>
<accession>A0A7D9DA09</accession>
<sequence length="169" mass="19519">MAAENENNERDLENRFSPSFDHEGIPACLEWSPEDVAEWIEYLGFPQYKRCFSDNLINGRKLITIHASSLPRVGITDFEHIKFIAEKVREVTGLEDPDWTRSITLQHRERLGLFLEKRALTGCERDAETCEEFHRFLDNMEAHAPAKRVVYPDMQIADGKKRPSIAAKS</sequence>
<reference evidence="1" key="1">
    <citation type="submission" date="2020-04" db="EMBL/GenBank/DDBJ databases">
        <authorList>
            <person name="Alioto T."/>
            <person name="Alioto T."/>
            <person name="Gomez Garrido J."/>
        </authorList>
    </citation>
    <scope>NUCLEOTIDE SEQUENCE</scope>
    <source>
        <strain evidence="1">A484AB</strain>
    </source>
</reference>
<dbReference type="Proteomes" id="UP001152795">
    <property type="component" value="Unassembled WGS sequence"/>
</dbReference>
<dbReference type="SMART" id="SM00454">
    <property type="entry name" value="SAM"/>
    <property type="match status" value="1"/>
</dbReference>
<dbReference type="AlphaFoldDB" id="A0A7D9DA09"/>
<dbReference type="PANTHER" id="PTHR46829">
    <property type="entry name" value="STERILE ALPHA MOTIF DOMAIN-CONTAINING PROTEIN 15"/>
    <property type="match status" value="1"/>
</dbReference>